<dbReference type="Proteomes" id="UP000315522">
    <property type="component" value="Unassembled WGS sequence"/>
</dbReference>
<evidence type="ECO:0000256" key="4">
    <source>
        <dbReference type="SAM" id="Coils"/>
    </source>
</evidence>
<dbReference type="SUPFAM" id="SSF57701">
    <property type="entry name" value="Zn2/Cys6 DNA-binding domain"/>
    <property type="match status" value="1"/>
</dbReference>
<dbReference type="CDD" id="cd12148">
    <property type="entry name" value="fungal_TF_MHR"/>
    <property type="match status" value="1"/>
</dbReference>
<evidence type="ECO:0000256" key="1">
    <source>
        <dbReference type="ARBA" id="ARBA00004123"/>
    </source>
</evidence>
<feature type="domain" description="Zn(2)-C6 fungal-type" evidence="6">
    <location>
        <begin position="57"/>
        <end position="86"/>
    </location>
</feature>
<accession>A0A559M6W5</accession>
<dbReference type="SMART" id="SM00066">
    <property type="entry name" value="GAL4"/>
    <property type="match status" value="1"/>
</dbReference>
<feature type="compositionally biased region" description="Polar residues" evidence="5">
    <location>
        <begin position="243"/>
        <end position="252"/>
    </location>
</feature>
<feature type="compositionally biased region" description="Polar residues" evidence="5">
    <location>
        <begin position="785"/>
        <end position="805"/>
    </location>
</feature>
<dbReference type="Pfam" id="PF04082">
    <property type="entry name" value="Fungal_trans"/>
    <property type="match status" value="1"/>
</dbReference>
<comment type="caution">
    <text evidence="7">The sequence shown here is derived from an EMBL/GenBank/DDBJ whole genome shotgun (WGS) entry which is preliminary data.</text>
</comment>
<evidence type="ECO:0000259" key="6">
    <source>
        <dbReference type="PROSITE" id="PS50048"/>
    </source>
</evidence>
<evidence type="ECO:0000313" key="8">
    <source>
        <dbReference type="Proteomes" id="UP000315522"/>
    </source>
</evidence>
<keyword evidence="3" id="KW-0539">Nucleus</keyword>
<dbReference type="InterPro" id="IPR001138">
    <property type="entry name" value="Zn2Cys6_DnaBD"/>
</dbReference>
<dbReference type="PANTHER" id="PTHR31001:SF50">
    <property type="entry name" value="ZN(II)2CYS6 TRANSCRIPTION FACTOR (EUROFUNG)"/>
    <property type="match status" value="1"/>
</dbReference>
<dbReference type="InterPro" id="IPR050613">
    <property type="entry name" value="Sec_Metabolite_Reg"/>
</dbReference>
<proteinExistence type="predicted"/>
<evidence type="ECO:0000256" key="5">
    <source>
        <dbReference type="SAM" id="MobiDB-lite"/>
    </source>
</evidence>
<feature type="region of interest" description="Disordered" evidence="5">
    <location>
        <begin position="1"/>
        <end position="51"/>
    </location>
</feature>
<protein>
    <submittedName>
        <fullName evidence="7">Bikaverin cluster transcription factor</fullName>
    </submittedName>
</protein>
<feature type="region of interest" description="Disordered" evidence="5">
    <location>
        <begin position="785"/>
        <end position="814"/>
    </location>
</feature>
<dbReference type="GO" id="GO:0008270">
    <property type="term" value="F:zinc ion binding"/>
    <property type="evidence" value="ECO:0007669"/>
    <property type="project" value="InterPro"/>
</dbReference>
<feature type="coiled-coil region" evidence="4">
    <location>
        <begin position="118"/>
        <end position="145"/>
    </location>
</feature>
<dbReference type="PANTHER" id="PTHR31001">
    <property type="entry name" value="UNCHARACTERIZED TRANSCRIPTIONAL REGULATORY PROTEIN"/>
    <property type="match status" value="1"/>
</dbReference>
<evidence type="ECO:0000313" key="7">
    <source>
        <dbReference type="EMBL" id="TVY88703.1"/>
    </source>
</evidence>
<evidence type="ECO:0000256" key="3">
    <source>
        <dbReference type="ARBA" id="ARBA00023242"/>
    </source>
</evidence>
<dbReference type="InterPro" id="IPR007219">
    <property type="entry name" value="XnlR_reg_dom"/>
</dbReference>
<dbReference type="InterPro" id="IPR036864">
    <property type="entry name" value="Zn2-C6_fun-type_DNA-bd_sf"/>
</dbReference>
<comment type="subcellular location">
    <subcellularLocation>
        <location evidence="1">Nucleus</location>
    </subcellularLocation>
</comment>
<dbReference type="PROSITE" id="PS50048">
    <property type="entry name" value="ZN2_CY6_FUNGAL_2"/>
    <property type="match status" value="1"/>
</dbReference>
<dbReference type="GO" id="GO:0000981">
    <property type="term" value="F:DNA-binding transcription factor activity, RNA polymerase II-specific"/>
    <property type="evidence" value="ECO:0007669"/>
    <property type="project" value="InterPro"/>
</dbReference>
<dbReference type="PROSITE" id="PS00463">
    <property type="entry name" value="ZN2_CY6_FUNGAL_1"/>
    <property type="match status" value="1"/>
</dbReference>
<keyword evidence="8" id="KW-1185">Reference proteome</keyword>
<feature type="region of interest" description="Disordered" evidence="5">
    <location>
        <begin position="224"/>
        <end position="252"/>
    </location>
</feature>
<feature type="compositionally biased region" description="Low complexity" evidence="5">
    <location>
        <begin position="150"/>
        <end position="164"/>
    </location>
</feature>
<name>A0A559M6W5_9HELO</name>
<dbReference type="GO" id="GO:0003677">
    <property type="term" value="F:DNA binding"/>
    <property type="evidence" value="ECO:0007669"/>
    <property type="project" value="InterPro"/>
</dbReference>
<feature type="compositionally biased region" description="Low complexity" evidence="5">
    <location>
        <begin position="39"/>
        <end position="51"/>
    </location>
</feature>
<dbReference type="GO" id="GO:0006351">
    <property type="term" value="P:DNA-templated transcription"/>
    <property type="evidence" value="ECO:0007669"/>
    <property type="project" value="InterPro"/>
</dbReference>
<evidence type="ECO:0000256" key="2">
    <source>
        <dbReference type="ARBA" id="ARBA00022723"/>
    </source>
</evidence>
<feature type="compositionally biased region" description="Basic and acidic residues" evidence="5">
    <location>
        <begin position="165"/>
        <end position="175"/>
    </location>
</feature>
<reference evidence="7 8" key="1">
    <citation type="submission" date="2018-05" db="EMBL/GenBank/DDBJ databases">
        <title>Genome sequencing and assembly of the regulated plant pathogen Lachnellula willkommii and related sister species for the development of diagnostic species identification markers.</title>
        <authorList>
            <person name="Giroux E."/>
            <person name="Bilodeau G."/>
        </authorList>
    </citation>
    <scope>NUCLEOTIDE SEQUENCE [LARGE SCALE GENOMIC DNA]</scope>
    <source>
        <strain evidence="7 8">CBS 172.35</strain>
    </source>
</reference>
<keyword evidence="2" id="KW-0479">Metal-binding</keyword>
<dbReference type="SMART" id="SM00906">
    <property type="entry name" value="Fungal_trans"/>
    <property type="match status" value="1"/>
</dbReference>
<keyword evidence="4" id="KW-0175">Coiled coil</keyword>
<feature type="region of interest" description="Disordered" evidence="5">
    <location>
        <begin position="150"/>
        <end position="186"/>
    </location>
</feature>
<dbReference type="CDD" id="cd00067">
    <property type="entry name" value="GAL4"/>
    <property type="match status" value="1"/>
</dbReference>
<dbReference type="AlphaFoldDB" id="A0A559M6W5"/>
<sequence length="884" mass="98450">MSAVMGPSTATASPSEKNAKLYPARDNNRDRGSSETQETADSSTPASASAPIPKKRSCVVCRSRKVRCDKLSPCSNCRRANIACVFPSTDRPPRWARRLAASNPQQVPAVSQNPDPAATQVMERLRNLESLVKDLSGQLEVANAAAAANSVAGGSSGVNSPGSSSHDRDTGHQKEASPSTNTGNVGLQKQFGRLVLQDANRSRYVNSGFWSRVNDELDDLKMESHGLGTYDSDTSEDEASPGKSASSTQELQRTPMERHAFLFRHNLSPSTPDIREFHPLPSQIPFLLDIFSDNVNSIMRIVHIPTITKMVRDLRGSDMTSLSPANEALMFSIYYAAITSLDEDDVKTNFGVSKTDLNLKYRLGLELALAKADFLNVPDLVLVQTFAIFISLVRRHDSPRFVWMMTGLLIRMGQALGLQRDGAQFKNLTPYEIEMRRRTWAVLCLLDIRAAEDQGSDYTIAPGSYDTKLPLNINDADIEPETSQMPTGREGLTDMSIPIVSCEINVIVRQMMPQSAKEGAPGIEEQSRLLNEIWQKADQGFLQYLVEAGNIVYWVQINVLRLVTAKLTLFIYLPVLFSLPSEQHSDQIRNKLLVAAIEVAEYNHALNAEHEARHWRWIYQTYTHWHAVVYLLIEISKRPWSPLIERAWMALHSPWLIPTQSNMDKNQRVWVPLRKLTAKAKKHRDMEIERLKSDPQAAERLEMEDQRIPVPGCPGLFSTGVSNSVEFFRERWRQLLEVPAHHSKGPGQPSIPTQSTYATPPSIPAYYADDFESNSTFDPAYPSASGFQTTQNLPAPDPHSTTTPSGLAMGHTIGSSDYRDPTTWNLGLVPWLWADADPPIDVFSNVDVGVDVDFNMDIDGGDVDWYNWVESARGMEWDAGNGQA</sequence>
<dbReference type="GO" id="GO:0005634">
    <property type="term" value="C:nucleus"/>
    <property type="evidence" value="ECO:0007669"/>
    <property type="project" value="UniProtKB-SubCell"/>
</dbReference>
<dbReference type="EMBL" id="QGML01001594">
    <property type="protein sequence ID" value="TVY88703.1"/>
    <property type="molecule type" value="Genomic_DNA"/>
</dbReference>
<organism evidence="7 8">
    <name type="scientific">Lachnellula willkommii</name>
    <dbReference type="NCBI Taxonomy" id="215461"/>
    <lineage>
        <taxon>Eukaryota</taxon>
        <taxon>Fungi</taxon>
        <taxon>Dikarya</taxon>
        <taxon>Ascomycota</taxon>
        <taxon>Pezizomycotina</taxon>
        <taxon>Leotiomycetes</taxon>
        <taxon>Helotiales</taxon>
        <taxon>Lachnaceae</taxon>
        <taxon>Lachnellula</taxon>
    </lineage>
</organism>
<feature type="compositionally biased region" description="Polar residues" evidence="5">
    <location>
        <begin position="176"/>
        <end position="186"/>
    </location>
</feature>
<gene>
    <name evidence="7" type="primary">bik5_0</name>
    <name evidence="7" type="ORF">LAWI1_G008022</name>
</gene>
<dbReference type="Gene3D" id="4.10.240.10">
    <property type="entry name" value="Zn(2)-C6 fungal-type DNA-binding domain"/>
    <property type="match status" value="1"/>
</dbReference>
<dbReference type="Pfam" id="PF00172">
    <property type="entry name" value="Zn_clus"/>
    <property type="match status" value="1"/>
</dbReference>